<feature type="domain" description="Cytochrome b561" evidence="9">
    <location>
        <begin position="1"/>
        <end position="83"/>
    </location>
</feature>
<accession>A0A6A6IKF7</accession>
<evidence type="ECO:0000256" key="2">
    <source>
        <dbReference type="ARBA" id="ARBA00022448"/>
    </source>
</evidence>
<dbReference type="OrthoDB" id="19261at2759"/>
<evidence type="ECO:0000256" key="6">
    <source>
        <dbReference type="ARBA" id="ARBA00023136"/>
    </source>
</evidence>
<evidence type="ECO:0000313" key="10">
    <source>
        <dbReference type="EMBL" id="KAF2250689.1"/>
    </source>
</evidence>
<comment type="subcellular location">
    <subcellularLocation>
        <location evidence="1">Membrane</location>
    </subcellularLocation>
</comment>
<dbReference type="CDD" id="cd08760">
    <property type="entry name" value="Cyt_b561_FRRS1_like"/>
    <property type="match status" value="1"/>
</dbReference>
<organism evidence="10 11">
    <name type="scientific">Trematosphaeria pertusa</name>
    <dbReference type="NCBI Taxonomy" id="390896"/>
    <lineage>
        <taxon>Eukaryota</taxon>
        <taxon>Fungi</taxon>
        <taxon>Dikarya</taxon>
        <taxon>Ascomycota</taxon>
        <taxon>Pezizomycotina</taxon>
        <taxon>Dothideomycetes</taxon>
        <taxon>Pleosporomycetidae</taxon>
        <taxon>Pleosporales</taxon>
        <taxon>Massarineae</taxon>
        <taxon>Trematosphaeriaceae</taxon>
        <taxon>Trematosphaeria</taxon>
    </lineage>
</organism>
<protein>
    <recommendedName>
        <fullName evidence="9">Cytochrome b561 domain-containing protein</fullName>
    </recommendedName>
</protein>
<keyword evidence="5 7" id="KW-1133">Transmembrane helix</keyword>
<gene>
    <name evidence="10" type="ORF">BU26DRAFT_385212</name>
</gene>
<keyword evidence="6 7" id="KW-0472">Membrane</keyword>
<feature type="non-terminal residue" evidence="10">
    <location>
        <position position="83"/>
    </location>
</feature>
<keyword evidence="8" id="KW-0732">Signal</keyword>
<dbReference type="RefSeq" id="XP_033685693.1">
    <property type="nucleotide sequence ID" value="XM_033822622.1"/>
</dbReference>
<evidence type="ECO:0000256" key="8">
    <source>
        <dbReference type="SAM" id="SignalP"/>
    </source>
</evidence>
<feature type="non-terminal residue" evidence="10">
    <location>
        <position position="1"/>
    </location>
</feature>
<name>A0A6A6IKF7_9PLEO</name>
<keyword evidence="4" id="KW-0249">Electron transport</keyword>
<evidence type="ECO:0000259" key="9">
    <source>
        <dbReference type="PROSITE" id="PS50939"/>
    </source>
</evidence>
<keyword evidence="11" id="KW-1185">Reference proteome</keyword>
<dbReference type="PANTHER" id="PTHR47797">
    <property type="entry name" value="DEHYDROGENASE, PUTATIVE (AFU_ORTHOLOGUE AFUA_8G05805)-RELATED"/>
    <property type="match status" value="1"/>
</dbReference>
<dbReference type="PANTHER" id="PTHR47797:SF1">
    <property type="entry name" value="CYTOCHROME B561 DOMAIN-CONTAINING PROTEIN-RELATED"/>
    <property type="match status" value="1"/>
</dbReference>
<evidence type="ECO:0000256" key="1">
    <source>
        <dbReference type="ARBA" id="ARBA00004370"/>
    </source>
</evidence>
<dbReference type="Gene3D" id="1.20.120.1770">
    <property type="match status" value="1"/>
</dbReference>
<feature type="transmembrane region" description="Helical" evidence="7">
    <location>
        <begin position="65"/>
        <end position="82"/>
    </location>
</feature>
<dbReference type="GO" id="GO:0016020">
    <property type="term" value="C:membrane"/>
    <property type="evidence" value="ECO:0007669"/>
    <property type="project" value="UniProtKB-SubCell"/>
</dbReference>
<evidence type="ECO:0000256" key="3">
    <source>
        <dbReference type="ARBA" id="ARBA00022692"/>
    </source>
</evidence>
<evidence type="ECO:0000256" key="7">
    <source>
        <dbReference type="SAM" id="Phobius"/>
    </source>
</evidence>
<keyword evidence="2" id="KW-0813">Transport</keyword>
<dbReference type="InterPro" id="IPR006593">
    <property type="entry name" value="Cyt_b561/ferric_Rdtase_TM"/>
</dbReference>
<dbReference type="GeneID" id="54575952"/>
<dbReference type="Proteomes" id="UP000800094">
    <property type="component" value="Unassembled WGS sequence"/>
</dbReference>
<reference evidence="10" key="1">
    <citation type="journal article" date="2020" name="Stud. Mycol.">
        <title>101 Dothideomycetes genomes: a test case for predicting lifestyles and emergence of pathogens.</title>
        <authorList>
            <person name="Haridas S."/>
            <person name="Albert R."/>
            <person name="Binder M."/>
            <person name="Bloem J."/>
            <person name="Labutti K."/>
            <person name="Salamov A."/>
            <person name="Andreopoulos B."/>
            <person name="Baker S."/>
            <person name="Barry K."/>
            <person name="Bills G."/>
            <person name="Bluhm B."/>
            <person name="Cannon C."/>
            <person name="Castanera R."/>
            <person name="Culley D."/>
            <person name="Daum C."/>
            <person name="Ezra D."/>
            <person name="Gonzalez J."/>
            <person name="Henrissat B."/>
            <person name="Kuo A."/>
            <person name="Liang C."/>
            <person name="Lipzen A."/>
            <person name="Lutzoni F."/>
            <person name="Magnuson J."/>
            <person name="Mondo S."/>
            <person name="Nolan M."/>
            <person name="Ohm R."/>
            <person name="Pangilinan J."/>
            <person name="Park H.-J."/>
            <person name="Ramirez L."/>
            <person name="Alfaro M."/>
            <person name="Sun H."/>
            <person name="Tritt A."/>
            <person name="Yoshinaga Y."/>
            <person name="Zwiers L.-H."/>
            <person name="Turgeon B."/>
            <person name="Goodwin S."/>
            <person name="Spatafora J."/>
            <person name="Crous P."/>
            <person name="Grigoriev I."/>
        </authorList>
    </citation>
    <scope>NUCLEOTIDE SEQUENCE</scope>
    <source>
        <strain evidence="10">CBS 122368</strain>
    </source>
</reference>
<evidence type="ECO:0000256" key="5">
    <source>
        <dbReference type="ARBA" id="ARBA00022989"/>
    </source>
</evidence>
<sequence length="83" mass="9033">HIILGIVVTILFLLQPVIGWLHHRHFAAKGTKNYKRHVHVWLGRILLVLGVINGGTGLKLSDNTTAGGIVYGIIAGLMALVYL</sequence>
<dbReference type="PROSITE" id="PS50939">
    <property type="entry name" value="CYTOCHROME_B561"/>
    <property type="match status" value="1"/>
</dbReference>
<dbReference type="AlphaFoldDB" id="A0A6A6IKF7"/>
<evidence type="ECO:0000256" key="4">
    <source>
        <dbReference type="ARBA" id="ARBA00022982"/>
    </source>
</evidence>
<proteinExistence type="predicted"/>
<dbReference type="EMBL" id="ML987193">
    <property type="protein sequence ID" value="KAF2250689.1"/>
    <property type="molecule type" value="Genomic_DNA"/>
</dbReference>
<evidence type="ECO:0000313" key="11">
    <source>
        <dbReference type="Proteomes" id="UP000800094"/>
    </source>
</evidence>
<feature type="signal peptide" evidence="8">
    <location>
        <begin position="1"/>
        <end position="19"/>
    </location>
</feature>
<feature type="transmembrane region" description="Helical" evidence="7">
    <location>
        <begin position="38"/>
        <end position="58"/>
    </location>
</feature>
<feature type="chain" id="PRO_5025371576" description="Cytochrome b561 domain-containing protein" evidence="8">
    <location>
        <begin position="20"/>
        <end position="83"/>
    </location>
</feature>
<keyword evidence="3 7" id="KW-0812">Transmembrane</keyword>